<dbReference type="AlphaFoldDB" id="A0A162L831"/>
<accession>A0A162L831</accession>
<reference evidence="4 6" key="1">
    <citation type="journal article" date="2015" name="Biotechnol. Bioeng.">
        <title>Genome sequence and phenotypic characterization of Caulobacter segnis.</title>
        <authorList>
            <person name="Patel S."/>
            <person name="Fletcher B."/>
            <person name="Scott D.C."/>
            <person name="Ely B."/>
        </authorList>
    </citation>
    <scope>NUCLEOTIDE SEQUENCE [LARGE SCALE GENOMIC DNA]</scope>
    <source>
        <strain evidence="4 6">PS02</strain>
    </source>
</reference>
<dbReference type="GO" id="GO:0005975">
    <property type="term" value="P:carbohydrate metabolic process"/>
    <property type="evidence" value="ECO:0007669"/>
    <property type="project" value="InterPro"/>
</dbReference>
<dbReference type="Proteomes" id="UP000093694">
    <property type="component" value="Unassembled WGS sequence"/>
</dbReference>
<dbReference type="Gene3D" id="3.20.20.370">
    <property type="entry name" value="Glycoside hydrolase/deacetylase"/>
    <property type="match status" value="1"/>
</dbReference>
<proteinExistence type="predicted"/>
<dbReference type="Proteomes" id="UP000077384">
    <property type="component" value="Unassembled WGS sequence"/>
</dbReference>
<dbReference type="PANTHER" id="PTHR34216:SF3">
    <property type="entry name" value="POLY-BETA-1,6-N-ACETYL-D-GLUCOSAMINE N-DEACETYLASE"/>
    <property type="match status" value="1"/>
</dbReference>
<dbReference type="EMBL" id="LROR01000071">
    <property type="protein sequence ID" value="OBR91429.1"/>
    <property type="molecule type" value="Genomic_DNA"/>
</dbReference>
<gene>
    <name evidence="4" type="primary">icaB</name>
    <name evidence="5" type="ORF">CLCOS_34730</name>
    <name evidence="4" type="ORF">WX73_03168</name>
</gene>
<keyword evidence="7" id="KW-1185">Reference proteome</keyword>
<comment type="caution">
    <text evidence="4">The sequence shown here is derived from an EMBL/GenBank/DDBJ whole genome shotgun (WGS) entry which is preliminary data.</text>
</comment>
<sequence length="307" mass="35852">MERSDNMKNKNIKGLIALVLLIFFIIGAHSVYKNKLVSSNDQKKVDNKSNVKSDKKNQTNIKKVEHVKDREFTGKNIKYNSQSIPILYYHSIDYEKGNELRVPKERFREQMKYLKDNGYTTLTLNELYNFLAYNKPVPNKSVVITLDDGYKDNYENAFPVLKEFGFKATVFMITSSINNEKDFLTSSELKQMDSYGMDIESHTVNHDKLDRLTYDKQIQTLKDSKEFLEKLLNKKVKYIAYPYGKWNENAIKALKAEGYSMAFTTAGGWANKDQGIYTLHRVYVSERYGMNEFKRRLTNSNYENANK</sequence>
<evidence type="ECO:0000256" key="1">
    <source>
        <dbReference type="ARBA" id="ARBA00004613"/>
    </source>
</evidence>
<dbReference type="InterPro" id="IPR011330">
    <property type="entry name" value="Glyco_hydro/deAcase_b/a-brl"/>
</dbReference>
<dbReference type="InterPro" id="IPR051398">
    <property type="entry name" value="Polysacch_Deacetylase"/>
</dbReference>
<organism evidence="4 6">
    <name type="scientific">Clostridium coskatii</name>
    <dbReference type="NCBI Taxonomy" id="1705578"/>
    <lineage>
        <taxon>Bacteria</taxon>
        <taxon>Bacillati</taxon>
        <taxon>Bacillota</taxon>
        <taxon>Clostridia</taxon>
        <taxon>Eubacteriales</taxon>
        <taxon>Clostridiaceae</taxon>
        <taxon>Clostridium</taxon>
    </lineage>
</organism>
<dbReference type="InterPro" id="IPR002509">
    <property type="entry name" value="NODB_dom"/>
</dbReference>
<keyword evidence="4" id="KW-0378">Hydrolase</keyword>
<dbReference type="PATRIC" id="fig|1705578.3.peg.3231"/>
<dbReference type="PROSITE" id="PS51677">
    <property type="entry name" value="NODB"/>
    <property type="match status" value="1"/>
</dbReference>
<dbReference type="EMBL" id="LITQ01000048">
    <property type="protein sequence ID" value="OAA85728.1"/>
    <property type="molecule type" value="Genomic_DNA"/>
</dbReference>
<dbReference type="Pfam" id="PF01522">
    <property type="entry name" value="Polysacc_deac_1"/>
    <property type="match status" value="1"/>
</dbReference>
<dbReference type="SUPFAM" id="SSF88713">
    <property type="entry name" value="Glycoside hydrolase/deacetylase"/>
    <property type="match status" value="1"/>
</dbReference>
<dbReference type="GO" id="GO:0016810">
    <property type="term" value="F:hydrolase activity, acting on carbon-nitrogen (but not peptide) bonds"/>
    <property type="evidence" value="ECO:0007669"/>
    <property type="project" value="InterPro"/>
</dbReference>
<evidence type="ECO:0000259" key="3">
    <source>
        <dbReference type="PROSITE" id="PS51677"/>
    </source>
</evidence>
<dbReference type="GO" id="GO:0005576">
    <property type="term" value="C:extracellular region"/>
    <property type="evidence" value="ECO:0007669"/>
    <property type="project" value="UniProtKB-SubCell"/>
</dbReference>
<comment type="subcellular location">
    <subcellularLocation>
        <location evidence="1">Secreted</location>
    </subcellularLocation>
</comment>
<evidence type="ECO:0000313" key="5">
    <source>
        <dbReference type="EMBL" id="OBR91429.1"/>
    </source>
</evidence>
<dbReference type="PANTHER" id="PTHR34216">
    <property type="match status" value="1"/>
</dbReference>
<name>A0A162L831_9CLOT</name>
<protein>
    <submittedName>
        <fullName evidence="4">Poly-beta-1,6-N-acetyl-D-glucosamine N-deacetylase</fullName>
        <ecNumber evidence="4">3.5.1.-</ecNumber>
    </submittedName>
</protein>
<dbReference type="EC" id="3.5.1.-" evidence="4"/>
<evidence type="ECO:0000313" key="7">
    <source>
        <dbReference type="Proteomes" id="UP000093694"/>
    </source>
</evidence>
<keyword evidence="2" id="KW-0732">Signal</keyword>
<dbReference type="CDD" id="cd10918">
    <property type="entry name" value="CE4_NodB_like_5s_6s"/>
    <property type="match status" value="1"/>
</dbReference>
<reference evidence="5 7" key="2">
    <citation type="journal article" date="2016" name="Front. Microbiol.">
        <title>Industrial Acetogenic Biocatalysts: A Comparative Metabolic and Genomic Analysis.</title>
        <authorList>
            <person name="Bengelsdorf F."/>
            <person name="Poehlein A."/>
            <person name="Sonja S."/>
            <person name="Erz C."/>
            <person name="Hummel T."/>
            <person name="Hoffmeister S."/>
            <person name="Daniel R."/>
            <person name="Durre P."/>
        </authorList>
    </citation>
    <scope>NUCLEOTIDE SEQUENCE [LARGE SCALE GENOMIC DNA]</scope>
    <source>
        <strain evidence="5 7">PTA-10522</strain>
    </source>
</reference>
<evidence type="ECO:0000256" key="2">
    <source>
        <dbReference type="ARBA" id="ARBA00022729"/>
    </source>
</evidence>
<evidence type="ECO:0000313" key="4">
    <source>
        <dbReference type="EMBL" id="OAA85728.1"/>
    </source>
</evidence>
<feature type="domain" description="NodB homology" evidence="3">
    <location>
        <begin position="140"/>
        <end position="307"/>
    </location>
</feature>
<evidence type="ECO:0000313" key="6">
    <source>
        <dbReference type="Proteomes" id="UP000077384"/>
    </source>
</evidence>